<evidence type="ECO:0000259" key="3">
    <source>
        <dbReference type="PROSITE" id="PS50977"/>
    </source>
</evidence>
<gene>
    <name evidence="4" type="ORF">IAD16_04395</name>
</gene>
<dbReference type="InterPro" id="IPR009057">
    <property type="entry name" value="Homeodomain-like_sf"/>
</dbReference>
<keyword evidence="1 2" id="KW-0238">DNA-binding</keyword>
<comment type="caution">
    <text evidence="4">The sequence shown here is derived from an EMBL/GenBank/DDBJ whole genome shotgun (WGS) entry which is preliminary data.</text>
</comment>
<dbReference type="Gene3D" id="1.10.357.10">
    <property type="entry name" value="Tetracycline Repressor, domain 2"/>
    <property type="match status" value="1"/>
</dbReference>
<feature type="domain" description="HTH tetR-type" evidence="3">
    <location>
        <begin position="3"/>
        <end position="63"/>
    </location>
</feature>
<dbReference type="InterPro" id="IPR001647">
    <property type="entry name" value="HTH_TetR"/>
</dbReference>
<sequence length="88" mass="9843">MSENTKIKISDGLIRLIEKENGNRITVTSLIKACGISRQTFYYHFKDMDDVLEWSAARVTDELVRAGRDTADMRSGGKSYGYGHAAVL</sequence>
<evidence type="ECO:0000256" key="2">
    <source>
        <dbReference type="PROSITE-ProRule" id="PRU00335"/>
    </source>
</evidence>
<dbReference type="Pfam" id="PF00440">
    <property type="entry name" value="TetR_N"/>
    <property type="match status" value="1"/>
</dbReference>
<dbReference type="AlphaFoldDB" id="A0A9D1L784"/>
<organism evidence="4 5">
    <name type="scientific">Candidatus Fimisoma avicola</name>
    <dbReference type="NCBI Taxonomy" id="2840826"/>
    <lineage>
        <taxon>Bacteria</taxon>
        <taxon>Bacillati</taxon>
        <taxon>Bacillota</taxon>
        <taxon>Clostridia</taxon>
        <taxon>Eubacteriales</taxon>
        <taxon>Candidatus Fimisoma</taxon>
    </lineage>
</organism>
<name>A0A9D1L784_9FIRM</name>
<proteinExistence type="predicted"/>
<evidence type="ECO:0000313" key="5">
    <source>
        <dbReference type="Proteomes" id="UP000824091"/>
    </source>
</evidence>
<accession>A0A9D1L784</accession>
<evidence type="ECO:0000313" key="4">
    <source>
        <dbReference type="EMBL" id="HIU27594.1"/>
    </source>
</evidence>
<evidence type="ECO:0000256" key="1">
    <source>
        <dbReference type="ARBA" id="ARBA00023125"/>
    </source>
</evidence>
<feature type="DNA-binding region" description="H-T-H motif" evidence="2">
    <location>
        <begin position="26"/>
        <end position="45"/>
    </location>
</feature>
<dbReference type="PROSITE" id="PS50977">
    <property type="entry name" value="HTH_TETR_2"/>
    <property type="match status" value="1"/>
</dbReference>
<reference evidence="4" key="1">
    <citation type="submission" date="2020-10" db="EMBL/GenBank/DDBJ databases">
        <authorList>
            <person name="Gilroy R."/>
        </authorList>
    </citation>
    <scope>NUCLEOTIDE SEQUENCE</scope>
    <source>
        <strain evidence="4">11300</strain>
    </source>
</reference>
<dbReference type="Proteomes" id="UP000824091">
    <property type="component" value="Unassembled WGS sequence"/>
</dbReference>
<reference evidence="4" key="2">
    <citation type="journal article" date="2021" name="PeerJ">
        <title>Extensive microbial diversity within the chicken gut microbiome revealed by metagenomics and culture.</title>
        <authorList>
            <person name="Gilroy R."/>
            <person name="Ravi A."/>
            <person name="Getino M."/>
            <person name="Pursley I."/>
            <person name="Horton D.L."/>
            <person name="Alikhan N.F."/>
            <person name="Baker D."/>
            <person name="Gharbi K."/>
            <person name="Hall N."/>
            <person name="Watson M."/>
            <person name="Adriaenssens E.M."/>
            <person name="Foster-Nyarko E."/>
            <person name="Jarju S."/>
            <person name="Secka A."/>
            <person name="Antonio M."/>
            <person name="Oren A."/>
            <person name="Chaudhuri R.R."/>
            <person name="La Ragione R."/>
            <person name="Hildebrand F."/>
            <person name="Pallen M.J."/>
        </authorList>
    </citation>
    <scope>NUCLEOTIDE SEQUENCE</scope>
    <source>
        <strain evidence="4">11300</strain>
    </source>
</reference>
<protein>
    <submittedName>
        <fullName evidence="4">TetR family transcriptional regulator</fullName>
    </submittedName>
</protein>
<dbReference type="SUPFAM" id="SSF46689">
    <property type="entry name" value="Homeodomain-like"/>
    <property type="match status" value="1"/>
</dbReference>
<dbReference type="EMBL" id="DVMO01000062">
    <property type="protein sequence ID" value="HIU27594.1"/>
    <property type="molecule type" value="Genomic_DNA"/>
</dbReference>
<dbReference type="GO" id="GO:0003677">
    <property type="term" value="F:DNA binding"/>
    <property type="evidence" value="ECO:0007669"/>
    <property type="project" value="UniProtKB-UniRule"/>
</dbReference>